<reference evidence="2" key="1">
    <citation type="journal article" date="2022" name="Mol. Ecol. Resour.">
        <title>The genomes of chicory, endive, great burdock and yacon provide insights into Asteraceae palaeo-polyploidization history and plant inulin production.</title>
        <authorList>
            <person name="Fan W."/>
            <person name="Wang S."/>
            <person name="Wang H."/>
            <person name="Wang A."/>
            <person name="Jiang F."/>
            <person name="Liu H."/>
            <person name="Zhao H."/>
            <person name="Xu D."/>
            <person name="Zhang Y."/>
        </authorList>
    </citation>
    <scope>NUCLEOTIDE SEQUENCE [LARGE SCALE GENOMIC DNA]</scope>
    <source>
        <strain evidence="2">cv. Punajuju</strain>
    </source>
</reference>
<gene>
    <name evidence="1" type="ORF">L2E82_49691</name>
</gene>
<dbReference type="Proteomes" id="UP001055811">
    <property type="component" value="Linkage Group LG09"/>
</dbReference>
<protein>
    <submittedName>
        <fullName evidence="1">Uncharacterized protein</fullName>
    </submittedName>
</protein>
<reference evidence="1 2" key="2">
    <citation type="journal article" date="2022" name="Mol. Ecol. Resour.">
        <title>The genomes of chicory, endive, great burdock and yacon provide insights into Asteraceae paleo-polyploidization history and plant inulin production.</title>
        <authorList>
            <person name="Fan W."/>
            <person name="Wang S."/>
            <person name="Wang H."/>
            <person name="Wang A."/>
            <person name="Jiang F."/>
            <person name="Liu H."/>
            <person name="Zhao H."/>
            <person name="Xu D."/>
            <person name="Zhang Y."/>
        </authorList>
    </citation>
    <scope>NUCLEOTIDE SEQUENCE [LARGE SCALE GENOMIC DNA]</scope>
    <source>
        <strain evidence="2">cv. Punajuju</strain>
        <tissue evidence="1">Leaves</tissue>
    </source>
</reference>
<accession>A0ACB8Z0N8</accession>
<name>A0ACB8Z0N8_CICIN</name>
<sequence length="71" mass="7917">MVYNSIMKCDLVFGSEDQSLDLSSPSNRCGFPRASMTSLVHLSSTGNASKKKGIHGHIWNSTKQEDKHHFH</sequence>
<organism evidence="1 2">
    <name type="scientific">Cichorium intybus</name>
    <name type="common">Chicory</name>
    <dbReference type="NCBI Taxonomy" id="13427"/>
    <lineage>
        <taxon>Eukaryota</taxon>
        <taxon>Viridiplantae</taxon>
        <taxon>Streptophyta</taxon>
        <taxon>Embryophyta</taxon>
        <taxon>Tracheophyta</taxon>
        <taxon>Spermatophyta</taxon>
        <taxon>Magnoliopsida</taxon>
        <taxon>eudicotyledons</taxon>
        <taxon>Gunneridae</taxon>
        <taxon>Pentapetalae</taxon>
        <taxon>asterids</taxon>
        <taxon>campanulids</taxon>
        <taxon>Asterales</taxon>
        <taxon>Asteraceae</taxon>
        <taxon>Cichorioideae</taxon>
        <taxon>Cichorieae</taxon>
        <taxon>Cichoriinae</taxon>
        <taxon>Cichorium</taxon>
    </lineage>
</organism>
<dbReference type="EMBL" id="CM042017">
    <property type="protein sequence ID" value="KAI3691352.1"/>
    <property type="molecule type" value="Genomic_DNA"/>
</dbReference>
<evidence type="ECO:0000313" key="1">
    <source>
        <dbReference type="EMBL" id="KAI3691352.1"/>
    </source>
</evidence>
<comment type="caution">
    <text evidence="1">The sequence shown here is derived from an EMBL/GenBank/DDBJ whole genome shotgun (WGS) entry which is preliminary data.</text>
</comment>
<evidence type="ECO:0000313" key="2">
    <source>
        <dbReference type="Proteomes" id="UP001055811"/>
    </source>
</evidence>
<proteinExistence type="predicted"/>
<keyword evidence="2" id="KW-1185">Reference proteome</keyword>